<dbReference type="InterPro" id="IPR044304">
    <property type="entry name" value="NUBPL-like"/>
</dbReference>
<feature type="binding site" evidence="8">
    <location>
        <begin position="108"/>
        <end position="115"/>
    </location>
    <ligand>
        <name>ATP</name>
        <dbReference type="ChEBI" id="CHEBI:30616"/>
    </ligand>
</feature>
<comment type="function">
    <text evidence="8">Binds and transfers iron-sulfur (Fe-S) clusters to target apoproteins. Can hydrolyze ATP.</text>
</comment>
<dbReference type="InterPro" id="IPR027417">
    <property type="entry name" value="P-loop_NTPase"/>
</dbReference>
<dbReference type="AlphaFoldDB" id="A0A538SH68"/>
<accession>A0A538SH68</accession>
<dbReference type="GO" id="GO:0051539">
    <property type="term" value="F:4 iron, 4 sulfur cluster binding"/>
    <property type="evidence" value="ECO:0007669"/>
    <property type="project" value="TreeGrafter"/>
</dbReference>
<dbReference type="Pfam" id="PF01883">
    <property type="entry name" value="FeS_assembly_P"/>
    <property type="match status" value="1"/>
</dbReference>
<evidence type="ECO:0000313" key="11">
    <source>
        <dbReference type="Proteomes" id="UP000320184"/>
    </source>
</evidence>
<dbReference type="SUPFAM" id="SSF52540">
    <property type="entry name" value="P-loop containing nucleoside triphosphate hydrolases"/>
    <property type="match status" value="1"/>
</dbReference>
<comment type="caution">
    <text evidence="10">The sequence shown here is derived from an EMBL/GenBank/DDBJ whole genome shotgun (WGS) entry which is preliminary data.</text>
</comment>
<dbReference type="HAMAP" id="MF_02040">
    <property type="entry name" value="Mrp_NBP35"/>
    <property type="match status" value="1"/>
</dbReference>
<comment type="similarity">
    <text evidence="8">Belongs to the Mrp/NBP35 ATP-binding proteins family.</text>
</comment>
<dbReference type="Gene3D" id="3.40.50.300">
    <property type="entry name" value="P-loop containing nucleotide triphosphate hydrolases"/>
    <property type="match status" value="1"/>
</dbReference>
<dbReference type="InterPro" id="IPR000808">
    <property type="entry name" value="Mrp-like_CS"/>
</dbReference>
<dbReference type="Pfam" id="PF10609">
    <property type="entry name" value="ParA"/>
    <property type="match status" value="1"/>
</dbReference>
<dbReference type="InterPro" id="IPR033756">
    <property type="entry name" value="YlxH/NBP35"/>
</dbReference>
<dbReference type="GO" id="GO:0016226">
    <property type="term" value="P:iron-sulfur cluster assembly"/>
    <property type="evidence" value="ECO:0007669"/>
    <property type="project" value="InterPro"/>
</dbReference>
<organism evidence="10 11">
    <name type="scientific">Eiseniibacteriota bacterium</name>
    <dbReference type="NCBI Taxonomy" id="2212470"/>
    <lineage>
        <taxon>Bacteria</taxon>
        <taxon>Candidatus Eiseniibacteriota</taxon>
    </lineage>
</organism>
<dbReference type="Proteomes" id="UP000320184">
    <property type="component" value="Unassembled WGS sequence"/>
</dbReference>
<keyword evidence="6 8" id="KW-0408">Iron</keyword>
<dbReference type="PANTHER" id="PTHR42961">
    <property type="entry name" value="IRON-SULFUR PROTEIN NUBPL"/>
    <property type="match status" value="1"/>
</dbReference>
<keyword evidence="4 8" id="KW-0547">Nucleotide-binding</keyword>
<dbReference type="InterPro" id="IPR002744">
    <property type="entry name" value="MIP18-like"/>
</dbReference>
<protein>
    <recommendedName>
        <fullName evidence="8">Iron-sulfur cluster carrier protein</fullName>
    </recommendedName>
</protein>
<proteinExistence type="inferred from homology"/>
<comment type="subunit">
    <text evidence="8">Homodimer.</text>
</comment>
<evidence type="ECO:0000256" key="5">
    <source>
        <dbReference type="ARBA" id="ARBA00022840"/>
    </source>
</evidence>
<dbReference type="GO" id="GO:0140663">
    <property type="term" value="F:ATP-dependent FeS chaperone activity"/>
    <property type="evidence" value="ECO:0007669"/>
    <property type="project" value="InterPro"/>
</dbReference>
<sequence>MPSARHEEILKALSRVQDPDLHRDLVSLGMIEDLAVTDGKVAFTLVLTTAACPLKGQLESECRSAAMTVPGVREVAIHTVSRVRKPKDPTADRKALEGVAHVIAIGSGKGGVGKSTVSANLAAALAATGAAVGLLDGDIYGPNLPRMLGVRKQPSQRDGKILPLEAWGLRFMSMGLLVDQGEAVVWRGPMLHGAIKSFLHDVHWGELDYLLVDLPPGTGDVQLSLIQQTFVTGAVVVTTPSTVAVEDAVKAISMFAKLQVPVLGVIENMSTFVCPHCGETHDIFGDGTVEERSRRWAQMGPGAGGGVPAPGGPGLPFLGAIPIHPDVRAGGDQGRPVVIDRPESDYSRALKSIAGRLAQQVSIATIGAGGRA</sequence>
<keyword evidence="3 8" id="KW-0479">Metal-binding</keyword>
<dbReference type="GO" id="GO:0005524">
    <property type="term" value="F:ATP binding"/>
    <property type="evidence" value="ECO:0007669"/>
    <property type="project" value="UniProtKB-UniRule"/>
</dbReference>
<dbReference type="CDD" id="cd02037">
    <property type="entry name" value="Mrp_NBP35"/>
    <property type="match status" value="1"/>
</dbReference>
<dbReference type="GO" id="GO:0046872">
    <property type="term" value="F:metal ion binding"/>
    <property type="evidence" value="ECO:0007669"/>
    <property type="project" value="UniProtKB-KW"/>
</dbReference>
<gene>
    <name evidence="10" type="ORF">E6K73_07295</name>
</gene>
<evidence type="ECO:0000256" key="4">
    <source>
        <dbReference type="ARBA" id="ARBA00022741"/>
    </source>
</evidence>
<dbReference type="SUPFAM" id="SSF117916">
    <property type="entry name" value="Fe-S cluster assembly (FSCA) domain-like"/>
    <property type="match status" value="1"/>
</dbReference>
<keyword evidence="5 8" id="KW-0067">ATP-binding</keyword>
<evidence type="ECO:0000259" key="9">
    <source>
        <dbReference type="Pfam" id="PF01883"/>
    </source>
</evidence>
<comment type="similarity">
    <text evidence="1">In the N-terminal section; belongs to the MIP18 family.</text>
</comment>
<dbReference type="FunFam" id="3.40.50.300:FF:001278">
    <property type="entry name" value="Iron-sulfur cluster carrier protein"/>
    <property type="match status" value="1"/>
</dbReference>
<name>A0A538SH68_UNCEI</name>
<evidence type="ECO:0000256" key="3">
    <source>
        <dbReference type="ARBA" id="ARBA00022723"/>
    </source>
</evidence>
<dbReference type="Gene3D" id="3.30.300.130">
    <property type="entry name" value="Fe-S cluster assembly (FSCA)"/>
    <property type="match status" value="1"/>
</dbReference>
<evidence type="ECO:0000256" key="2">
    <source>
        <dbReference type="ARBA" id="ARBA00008205"/>
    </source>
</evidence>
<dbReference type="PANTHER" id="PTHR42961:SF2">
    <property type="entry name" value="IRON-SULFUR PROTEIN NUBPL"/>
    <property type="match status" value="1"/>
</dbReference>
<dbReference type="EMBL" id="VBOT01000093">
    <property type="protein sequence ID" value="TMQ50700.1"/>
    <property type="molecule type" value="Genomic_DNA"/>
</dbReference>
<evidence type="ECO:0000256" key="1">
    <source>
        <dbReference type="ARBA" id="ARBA00007352"/>
    </source>
</evidence>
<evidence type="ECO:0000313" key="10">
    <source>
        <dbReference type="EMBL" id="TMQ50700.1"/>
    </source>
</evidence>
<keyword evidence="8" id="KW-0378">Hydrolase</keyword>
<evidence type="ECO:0000256" key="7">
    <source>
        <dbReference type="ARBA" id="ARBA00023014"/>
    </source>
</evidence>
<dbReference type="PROSITE" id="PS01215">
    <property type="entry name" value="MRP"/>
    <property type="match status" value="1"/>
</dbReference>
<comment type="similarity">
    <text evidence="2">In the C-terminal section; belongs to the Mrp/NBP35 ATP-binding proteins family.</text>
</comment>
<dbReference type="InterPro" id="IPR019591">
    <property type="entry name" value="Mrp/NBP35_ATP-bd"/>
</dbReference>
<dbReference type="InterPro" id="IPR034904">
    <property type="entry name" value="FSCA_dom_sf"/>
</dbReference>
<dbReference type="GO" id="GO:0016887">
    <property type="term" value="F:ATP hydrolysis activity"/>
    <property type="evidence" value="ECO:0007669"/>
    <property type="project" value="UniProtKB-UniRule"/>
</dbReference>
<keyword evidence="7 8" id="KW-0411">Iron-sulfur</keyword>
<evidence type="ECO:0000256" key="6">
    <source>
        <dbReference type="ARBA" id="ARBA00023004"/>
    </source>
</evidence>
<reference evidence="10 11" key="1">
    <citation type="journal article" date="2019" name="Nat. Microbiol.">
        <title>Mediterranean grassland soil C-N compound turnover is dependent on rainfall and depth, and is mediated by genomically divergent microorganisms.</title>
        <authorList>
            <person name="Diamond S."/>
            <person name="Andeer P.F."/>
            <person name="Li Z."/>
            <person name="Crits-Christoph A."/>
            <person name="Burstein D."/>
            <person name="Anantharaman K."/>
            <person name="Lane K.R."/>
            <person name="Thomas B.C."/>
            <person name="Pan C."/>
            <person name="Northen T.R."/>
            <person name="Banfield J.F."/>
        </authorList>
    </citation>
    <scope>NUCLEOTIDE SEQUENCE [LARGE SCALE GENOMIC DNA]</scope>
    <source>
        <strain evidence="10">WS_3</strain>
    </source>
</reference>
<evidence type="ECO:0000256" key="8">
    <source>
        <dbReference type="HAMAP-Rule" id="MF_02040"/>
    </source>
</evidence>
<feature type="domain" description="MIP18 family-like" evidence="9">
    <location>
        <begin position="7"/>
        <end position="76"/>
    </location>
</feature>